<keyword evidence="2" id="KW-1185">Reference proteome</keyword>
<gene>
    <name evidence="1" type="ORF">CEXT_305781</name>
</gene>
<proteinExistence type="predicted"/>
<evidence type="ECO:0000313" key="2">
    <source>
        <dbReference type="Proteomes" id="UP001054945"/>
    </source>
</evidence>
<protein>
    <recommendedName>
        <fullName evidence="3">THAP-type domain-containing protein</fullName>
    </recommendedName>
</protein>
<dbReference type="Proteomes" id="UP001054945">
    <property type="component" value="Unassembled WGS sequence"/>
</dbReference>
<sequence>MIWWKPRKTVALQSFINPASCSQLLCSEHFESLFVSLDLGLECGITCCPKTEIWHPLFIHDPRGLFFSWQRHLSFLRRRLQSLLIYLACAVNNCAGGVVCNVNRNDIRQHPSRNVGIQLIYMKLRPRMKGSVDHASHFQDNLSPQREKV</sequence>
<reference evidence="1 2" key="1">
    <citation type="submission" date="2021-06" db="EMBL/GenBank/DDBJ databases">
        <title>Caerostris extrusa draft genome.</title>
        <authorList>
            <person name="Kono N."/>
            <person name="Arakawa K."/>
        </authorList>
    </citation>
    <scope>NUCLEOTIDE SEQUENCE [LARGE SCALE GENOMIC DNA]</scope>
</reference>
<organism evidence="1 2">
    <name type="scientific">Caerostris extrusa</name>
    <name type="common">Bark spider</name>
    <name type="synonym">Caerostris bankana</name>
    <dbReference type="NCBI Taxonomy" id="172846"/>
    <lineage>
        <taxon>Eukaryota</taxon>
        <taxon>Metazoa</taxon>
        <taxon>Ecdysozoa</taxon>
        <taxon>Arthropoda</taxon>
        <taxon>Chelicerata</taxon>
        <taxon>Arachnida</taxon>
        <taxon>Araneae</taxon>
        <taxon>Araneomorphae</taxon>
        <taxon>Entelegynae</taxon>
        <taxon>Araneoidea</taxon>
        <taxon>Araneidae</taxon>
        <taxon>Caerostris</taxon>
    </lineage>
</organism>
<dbReference type="AlphaFoldDB" id="A0AAV4XQD5"/>
<evidence type="ECO:0008006" key="3">
    <source>
        <dbReference type="Google" id="ProtNLM"/>
    </source>
</evidence>
<evidence type="ECO:0000313" key="1">
    <source>
        <dbReference type="EMBL" id="GIY97375.1"/>
    </source>
</evidence>
<accession>A0AAV4XQD5</accession>
<name>A0AAV4XQD5_CAEEX</name>
<dbReference type="EMBL" id="BPLR01000773">
    <property type="protein sequence ID" value="GIY97375.1"/>
    <property type="molecule type" value="Genomic_DNA"/>
</dbReference>
<comment type="caution">
    <text evidence="1">The sequence shown here is derived from an EMBL/GenBank/DDBJ whole genome shotgun (WGS) entry which is preliminary data.</text>
</comment>